<organism evidence="2 3">
    <name type="scientific">Aldrovandia affinis</name>
    <dbReference type="NCBI Taxonomy" id="143900"/>
    <lineage>
        <taxon>Eukaryota</taxon>
        <taxon>Metazoa</taxon>
        <taxon>Chordata</taxon>
        <taxon>Craniata</taxon>
        <taxon>Vertebrata</taxon>
        <taxon>Euteleostomi</taxon>
        <taxon>Actinopterygii</taxon>
        <taxon>Neopterygii</taxon>
        <taxon>Teleostei</taxon>
        <taxon>Notacanthiformes</taxon>
        <taxon>Halosauridae</taxon>
        <taxon>Aldrovandia</taxon>
    </lineage>
</organism>
<gene>
    <name evidence="2" type="ORF">AAFF_G00024530</name>
</gene>
<sequence length="150" mass="16088">MKCLYSAKSLQTPEQGIPRNLISPGVNDYGQIGTRSCEDATVPQFVEDLENITRIACGANHNLALSGKGKVYQWGCGRACGNLRRNVTLPEEVSLSSASVRAVCGGCWHSLLLTGLEADTPGGFGRCSVCSSATLYSSWSLQWLLVDWCG</sequence>
<dbReference type="Proteomes" id="UP001221898">
    <property type="component" value="Unassembled WGS sequence"/>
</dbReference>
<dbReference type="InterPro" id="IPR009091">
    <property type="entry name" value="RCC1/BLIP-II"/>
</dbReference>
<accession>A0AAD7WZN9</accession>
<dbReference type="AlphaFoldDB" id="A0AAD7WZN9"/>
<comment type="caution">
    <text evidence="2">The sequence shown here is derived from an EMBL/GenBank/DDBJ whole genome shotgun (WGS) entry which is preliminary data.</text>
</comment>
<dbReference type="PANTHER" id="PTHR45982:SF1">
    <property type="entry name" value="REGULATOR OF CHROMOSOME CONDENSATION"/>
    <property type="match status" value="1"/>
</dbReference>
<proteinExistence type="predicted"/>
<dbReference type="InterPro" id="IPR000408">
    <property type="entry name" value="Reg_chr_condens"/>
</dbReference>
<dbReference type="Pfam" id="PF00415">
    <property type="entry name" value="RCC1"/>
    <property type="match status" value="1"/>
</dbReference>
<dbReference type="Gene3D" id="2.130.10.30">
    <property type="entry name" value="Regulator of chromosome condensation 1/beta-lactamase-inhibitor protein II"/>
    <property type="match status" value="1"/>
</dbReference>
<dbReference type="EMBL" id="JAINUG010000011">
    <property type="protein sequence ID" value="KAJ8414930.1"/>
    <property type="molecule type" value="Genomic_DNA"/>
</dbReference>
<dbReference type="SUPFAM" id="SSF50985">
    <property type="entry name" value="RCC1/BLIP-II"/>
    <property type="match status" value="1"/>
</dbReference>
<dbReference type="PANTHER" id="PTHR45982">
    <property type="entry name" value="REGULATOR OF CHROMOSOME CONDENSATION"/>
    <property type="match status" value="1"/>
</dbReference>
<evidence type="ECO:0000256" key="1">
    <source>
        <dbReference type="PROSITE-ProRule" id="PRU00235"/>
    </source>
</evidence>
<dbReference type="PROSITE" id="PS50012">
    <property type="entry name" value="RCC1_3"/>
    <property type="match status" value="2"/>
</dbReference>
<reference evidence="2" key="1">
    <citation type="journal article" date="2023" name="Science">
        <title>Genome structures resolve the early diversification of teleost fishes.</title>
        <authorList>
            <person name="Parey E."/>
            <person name="Louis A."/>
            <person name="Montfort J."/>
            <person name="Bouchez O."/>
            <person name="Roques C."/>
            <person name="Iampietro C."/>
            <person name="Lluch J."/>
            <person name="Castinel A."/>
            <person name="Donnadieu C."/>
            <person name="Desvignes T."/>
            <person name="Floi Bucao C."/>
            <person name="Jouanno E."/>
            <person name="Wen M."/>
            <person name="Mejri S."/>
            <person name="Dirks R."/>
            <person name="Jansen H."/>
            <person name="Henkel C."/>
            <person name="Chen W.J."/>
            <person name="Zahm M."/>
            <person name="Cabau C."/>
            <person name="Klopp C."/>
            <person name="Thompson A.W."/>
            <person name="Robinson-Rechavi M."/>
            <person name="Braasch I."/>
            <person name="Lecointre G."/>
            <person name="Bobe J."/>
            <person name="Postlethwait J.H."/>
            <person name="Berthelot C."/>
            <person name="Roest Crollius H."/>
            <person name="Guiguen Y."/>
        </authorList>
    </citation>
    <scope>NUCLEOTIDE SEQUENCE</scope>
    <source>
        <strain evidence="2">NC1722</strain>
    </source>
</reference>
<name>A0AAD7WZN9_9TELE</name>
<keyword evidence="3" id="KW-1185">Reference proteome</keyword>
<feature type="repeat" description="RCC1" evidence="1">
    <location>
        <begin position="69"/>
        <end position="116"/>
    </location>
</feature>
<feature type="repeat" description="RCC1" evidence="1">
    <location>
        <begin position="19"/>
        <end position="68"/>
    </location>
</feature>
<evidence type="ECO:0000313" key="3">
    <source>
        <dbReference type="Proteomes" id="UP001221898"/>
    </source>
</evidence>
<evidence type="ECO:0000313" key="2">
    <source>
        <dbReference type="EMBL" id="KAJ8414930.1"/>
    </source>
</evidence>
<protein>
    <submittedName>
        <fullName evidence="2">Uncharacterized protein</fullName>
    </submittedName>
</protein>
<dbReference type="InterPro" id="IPR051553">
    <property type="entry name" value="Ran_GTPase-activating"/>
</dbReference>